<evidence type="ECO:0000313" key="2">
    <source>
        <dbReference type="EMBL" id="MPC72290.1"/>
    </source>
</evidence>
<dbReference type="Proteomes" id="UP000324222">
    <property type="component" value="Unassembled WGS sequence"/>
</dbReference>
<sequence length="82" mass="9132">MTAWCRSPCSTFWSSARVLLAYDTATSTGVAVEIVVSIISLRSLDQHPCSLAMISLVTWGKLAFSPNCDLYFIMCILMFYLL</sequence>
<dbReference type="AlphaFoldDB" id="A0A5B7HIJ9"/>
<proteinExistence type="predicted"/>
<feature type="chain" id="PRO_5022861217" evidence="1">
    <location>
        <begin position="22"/>
        <end position="82"/>
    </location>
</feature>
<keyword evidence="3" id="KW-1185">Reference proteome</keyword>
<organism evidence="2 3">
    <name type="scientific">Portunus trituberculatus</name>
    <name type="common">Swimming crab</name>
    <name type="synonym">Neptunus trituberculatus</name>
    <dbReference type="NCBI Taxonomy" id="210409"/>
    <lineage>
        <taxon>Eukaryota</taxon>
        <taxon>Metazoa</taxon>
        <taxon>Ecdysozoa</taxon>
        <taxon>Arthropoda</taxon>
        <taxon>Crustacea</taxon>
        <taxon>Multicrustacea</taxon>
        <taxon>Malacostraca</taxon>
        <taxon>Eumalacostraca</taxon>
        <taxon>Eucarida</taxon>
        <taxon>Decapoda</taxon>
        <taxon>Pleocyemata</taxon>
        <taxon>Brachyura</taxon>
        <taxon>Eubrachyura</taxon>
        <taxon>Portunoidea</taxon>
        <taxon>Portunidae</taxon>
        <taxon>Portuninae</taxon>
        <taxon>Portunus</taxon>
    </lineage>
</organism>
<evidence type="ECO:0000313" key="3">
    <source>
        <dbReference type="Proteomes" id="UP000324222"/>
    </source>
</evidence>
<comment type="caution">
    <text evidence="2">The sequence shown here is derived from an EMBL/GenBank/DDBJ whole genome shotgun (WGS) entry which is preliminary data.</text>
</comment>
<gene>
    <name evidence="2" type="ORF">E2C01_066589</name>
</gene>
<name>A0A5B7HIJ9_PORTR</name>
<reference evidence="2 3" key="1">
    <citation type="submission" date="2019-05" db="EMBL/GenBank/DDBJ databases">
        <title>Another draft genome of Portunus trituberculatus and its Hox gene families provides insights of decapod evolution.</title>
        <authorList>
            <person name="Jeong J.-H."/>
            <person name="Song I."/>
            <person name="Kim S."/>
            <person name="Choi T."/>
            <person name="Kim D."/>
            <person name="Ryu S."/>
            <person name="Kim W."/>
        </authorList>
    </citation>
    <scope>NUCLEOTIDE SEQUENCE [LARGE SCALE GENOMIC DNA]</scope>
    <source>
        <tissue evidence="2">Muscle</tissue>
    </source>
</reference>
<protein>
    <submittedName>
        <fullName evidence="2">Uncharacterized protein</fullName>
    </submittedName>
</protein>
<dbReference type="EMBL" id="VSRR010034470">
    <property type="protein sequence ID" value="MPC72290.1"/>
    <property type="molecule type" value="Genomic_DNA"/>
</dbReference>
<keyword evidence="1" id="KW-0732">Signal</keyword>
<accession>A0A5B7HIJ9</accession>
<evidence type="ECO:0000256" key="1">
    <source>
        <dbReference type="SAM" id="SignalP"/>
    </source>
</evidence>
<feature type="signal peptide" evidence="1">
    <location>
        <begin position="1"/>
        <end position="21"/>
    </location>
</feature>